<evidence type="ECO:0000256" key="3">
    <source>
        <dbReference type="ARBA" id="ARBA00023163"/>
    </source>
</evidence>
<dbReference type="Pfam" id="PF12833">
    <property type="entry name" value="HTH_18"/>
    <property type="match status" value="1"/>
</dbReference>
<dbReference type="OrthoDB" id="8584243at2"/>
<dbReference type="PRINTS" id="PR00032">
    <property type="entry name" value="HTHARAC"/>
</dbReference>
<evidence type="ECO:0000313" key="5">
    <source>
        <dbReference type="EMBL" id="KAB7653558.1"/>
    </source>
</evidence>
<keyword evidence="3" id="KW-0804">Transcription</keyword>
<dbReference type="SMART" id="SM00342">
    <property type="entry name" value="HTH_ARAC"/>
    <property type="match status" value="1"/>
</dbReference>
<dbReference type="RefSeq" id="WP_152159108.1">
    <property type="nucleotide sequence ID" value="NZ_WEHX01000121.1"/>
</dbReference>
<dbReference type="GO" id="GO:0000976">
    <property type="term" value="F:transcription cis-regulatory region binding"/>
    <property type="evidence" value="ECO:0007669"/>
    <property type="project" value="TreeGrafter"/>
</dbReference>
<evidence type="ECO:0000256" key="2">
    <source>
        <dbReference type="ARBA" id="ARBA00023125"/>
    </source>
</evidence>
<dbReference type="EMBL" id="WEHX01000121">
    <property type="protein sequence ID" value="KAB7653558.1"/>
    <property type="molecule type" value="Genomic_DNA"/>
</dbReference>
<sequence>MSEEIRLPLPLEGKPVPDDDAHLPLGDSILASWIRSICQTARGYGVEPEAILKRVGMDSSLLTVPDARFPAMNVRRFWEALISATGDELIGLKCGQEMQAPTLHGLGLAIITSHSLAQVLDLTARYAKVISTTMDASLAHDSSGSTLTLKTLHGYEARHAALLCVLAFIFRQANSLSQHAVTPVEVKIPLPRAERAEIERLEEYFGCAVDTKSSDRASIRFAYNDVMEPYAAQNAMLREANEQVVRQYLNRVRQFSFTVRVEEEIEALLRAGESVRIPDVAGRLNLSARTLQRRLEEEGAVFVHLVDKHKKQFAHDALAHTERSITEIAYTIGFSDPSNFSRSCSRWFGCSPAAYRRRIRQLPT</sequence>
<keyword evidence="1" id="KW-0805">Transcription regulation</keyword>
<gene>
    <name evidence="5" type="ORF">GBM95_10820</name>
</gene>
<evidence type="ECO:0000256" key="1">
    <source>
        <dbReference type="ARBA" id="ARBA00023015"/>
    </source>
</evidence>
<proteinExistence type="predicted"/>
<dbReference type="PROSITE" id="PS01124">
    <property type="entry name" value="HTH_ARAC_FAMILY_2"/>
    <property type="match status" value="1"/>
</dbReference>
<evidence type="ECO:0000259" key="4">
    <source>
        <dbReference type="PROSITE" id="PS01124"/>
    </source>
</evidence>
<name>A0A6I1EGI5_9BURK</name>
<dbReference type="GO" id="GO:0003700">
    <property type="term" value="F:DNA-binding transcription factor activity"/>
    <property type="evidence" value="ECO:0007669"/>
    <property type="project" value="InterPro"/>
</dbReference>
<dbReference type="InterPro" id="IPR009057">
    <property type="entry name" value="Homeodomain-like_sf"/>
</dbReference>
<dbReference type="InterPro" id="IPR018060">
    <property type="entry name" value="HTH_AraC"/>
</dbReference>
<evidence type="ECO:0000313" key="6">
    <source>
        <dbReference type="Proteomes" id="UP000430564"/>
    </source>
</evidence>
<organism evidence="5 6">
    <name type="scientific">Sutterella seckii</name>
    <dbReference type="NCBI Taxonomy" id="1944635"/>
    <lineage>
        <taxon>Bacteria</taxon>
        <taxon>Pseudomonadati</taxon>
        <taxon>Pseudomonadota</taxon>
        <taxon>Betaproteobacteria</taxon>
        <taxon>Burkholderiales</taxon>
        <taxon>Sutterellaceae</taxon>
        <taxon>Sutterella</taxon>
    </lineage>
</organism>
<dbReference type="Pfam" id="PF12625">
    <property type="entry name" value="Arabinose_bd"/>
    <property type="match status" value="1"/>
</dbReference>
<reference evidence="5 6" key="1">
    <citation type="submission" date="2019-10" db="EMBL/GenBank/DDBJ databases">
        <title>Genome diversity of Sutterella seckii.</title>
        <authorList>
            <person name="Chaplin A.V."/>
            <person name="Sokolova S.R."/>
            <person name="Mosin K.A."/>
            <person name="Ivanova E.L."/>
            <person name="Kochetkova T.O."/>
            <person name="Goltsov A.Y."/>
            <person name="Trofimov D.Y."/>
            <person name="Efimov B.A."/>
        </authorList>
    </citation>
    <scope>NUCLEOTIDE SEQUENCE [LARGE SCALE GENOMIC DNA]</scope>
    <source>
        <strain evidence="5 6">ASD393</strain>
    </source>
</reference>
<feature type="domain" description="HTH araC/xylS-type" evidence="4">
    <location>
        <begin position="259"/>
        <end position="358"/>
    </location>
</feature>
<dbReference type="SUPFAM" id="SSF46689">
    <property type="entry name" value="Homeodomain-like"/>
    <property type="match status" value="1"/>
</dbReference>
<dbReference type="PANTHER" id="PTHR47894:SF1">
    <property type="entry name" value="HTH-TYPE TRANSCRIPTIONAL REGULATOR VQSM"/>
    <property type="match status" value="1"/>
</dbReference>
<dbReference type="GO" id="GO:0005829">
    <property type="term" value="C:cytosol"/>
    <property type="evidence" value="ECO:0007669"/>
    <property type="project" value="TreeGrafter"/>
</dbReference>
<dbReference type="InterPro" id="IPR020449">
    <property type="entry name" value="Tscrpt_reg_AraC-type_HTH"/>
</dbReference>
<dbReference type="Proteomes" id="UP000430564">
    <property type="component" value="Unassembled WGS sequence"/>
</dbReference>
<protein>
    <submittedName>
        <fullName evidence="5">AraC family transcriptional regulator</fullName>
    </submittedName>
</protein>
<dbReference type="AlphaFoldDB" id="A0A6I1EGI5"/>
<accession>A0A6I1EGI5</accession>
<comment type="caution">
    <text evidence="5">The sequence shown here is derived from an EMBL/GenBank/DDBJ whole genome shotgun (WGS) entry which is preliminary data.</text>
</comment>
<dbReference type="PANTHER" id="PTHR47894">
    <property type="entry name" value="HTH-TYPE TRANSCRIPTIONAL REGULATOR GADX"/>
    <property type="match status" value="1"/>
</dbReference>
<keyword evidence="2" id="KW-0238">DNA-binding</keyword>
<dbReference type="InterPro" id="IPR032687">
    <property type="entry name" value="AraC-type_N"/>
</dbReference>
<dbReference type="Gene3D" id="1.10.10.60">
    <property type="entry name" value="Homeodomain-like"/>
    <property type="match status" value="1"/>
</dbReference>